<dbReference type="AlphaFoldDB" id="A0A437S7M8"/>
<name>A0A437S7M8_9FIRM</name>
<feature type="coiled-coil region" evidence="1">
    <location>
        <begin position="129"/>
        <end position="171"/>
    </location>
</feature>
<dbReference type="InterPro" id="IPR010298">
    <property type="entry name" value="YacP-like"/>
</dbReference>
<dbReference type="PANTHER" id="PTHR34547:SF1">
    <property type="entry name" value="YACP-LIKE NYN DOMAIN PROTEIN"/>
    <property type="match status" value="1"/>
</dbReference>
<dbReference type="EMBL" id="RLIH01000004">
    <property type="protein sequence ID" value="RVU55066.1"/>
    <property type="molecule type" value="Genomic_DNA"/>
</dbReference>
<organism evidence="2 3">
    <name type="scientific">Anaerosphaera multitolerans</name>
    <dbReference type="NCBI Taxonomy" id="2487351"/>
    <lineage>
        <taxon>Bacteria</taxon>
        <taxon>Bacillati</taxon>
        <taxon>Bacillota</taxon>
        <taxon>Tissierellia</taxon>
        <taxon>Tissierellales</taxon>
        <taxon>Peptoniphilaceae</taxon>
        <taxon>Anaerosphaera</taxon>
    </lineage>
</organism>
<dbReference type="Pfam" id="PF05991">
    <property type="entry name" value="NYN_YacP"/>
    <property type="match status" value="1"/>
</dbReference>
<dbReference type="OrthoDB" id="9792160at2"/>
<evidence type="ECO:0000313" key="3">
    <source>
        <dbReference type="Proteomes" id="UP000288812"/>
    </source>
</evidence>
<dbReference type="RefSeq" id="WP_127724080.1">
    <property type="nucleotide sequence ID" value="NZ_RLIH01000004.1"/>
</dbReference>
<comment type="caution">
    <text evidence="2">The sequence shown here is derived from an EMBL/GenBank/DDBJ whole genome shotgun (WGS) entry which is preliminary data.</text>
</comment>
<proteinExistence type="predicted"/>
<gene>
    <name evidence="2" type="ORF">EF514_04030</name>
</gene>
<sequence length="178" mass="20868">MKKLRYEKDVEYLFVDGYNIINFWDSFKDDSISLEDKRLKLMDVLTEYAHMTTEEIILVFDGYMVKKSPGAIYDYNGITVVFTKELETADHFIEHELNEIGRVRKVRVATSDNVEQQIILSRGGSRISAREFEIEVENSMRRLEVEQKNLKENASRDISAMDEENIRLLKNFKKNIGT</sequence>
<evidence type="ECO:0000313" key="2">
    <source>
        <dbReference type="EMBL" id="RVU55066.1"/>
    </source>
</evidence>
<reference evidence="2 3" key="1">
    <citation type="submission" date="2018-11" db="EMBL/GenBank/DDBJ databases">
        <title>Genome sequencing and assembly of Anaerosphaera sp. nov., GS7-6-2.</title>
        <authorList>
            <person name="Rettenmaier R."/>
            <person name="Liebl W."/>
            <person name="Zverlov V."/>
        </authorList>
    </citation>
    <scope>NUCLEOTIDE SEQUENCE [LARGE SCALE GENOMIC DNA]</scope>
    <source>
        <strain evidence="2 3">GS7-6-2</strain>
    </source>
</reference>
<keyword evidence="1" id="KW-0175">Coiled coil</keyword>
<keyword evidence="3" id="KW-1185">Reference proteome</keyword>
<dbReference type="PANTHER" id="PTHR34547">
    <property type="entry name" value="YACP-LIKE NYN DOMAIN PROTEIN"/>
    <property type="match status" value="1"/>
</dbReference>
<dbReference type="Proteomes" id="UP000288812">
    <property type="component" value="Unassembled WGS sequence"/>
</dbReference>
<protein>
    <submittedName>
        <fullName evidence="2">NYN domain-containing protein</fullName>
    </submittedName>
</protein>
<dbReference type="CDD" id="cd10912">
    <property type="entry name" value="PIN_YacP-like"/>
    <property type="match status" value="1"/>
</dbReference>
<accession>A0A437S7M8</accession>
<evidence type="ECO:0000256" key="1">
    <source>
        <dbReference type="SAM" id="Coils"/>
    </source>
</evidence>